<feature type="region of interest" description="Disordered" evidence="1">
    <location>
        <begin position="45"/>
        <end position="77"/>
    </location>
</feature>
<name>A0A067QRG8_ZOONE</name>
<proteinExistence type="predicted"/>
<evidence type="ECO:0000313" key="2">
    <source>
        <dbReference type="EMBL" id="KDR12326.1"/>
    </source>
</evidence>
<dbReference type="AlphaFoldDB" id="A0A067QRG8"/>
<evidence type="ECO:0000256" key="1">
    <source>
        <dbReference type="SAM" id="MobiDB-lite"/>
    </source>
</evidence>
<protein>
    <submittedName>
        <fullName evidence="2">Uncharacterized protein</fullName>
    </submittedName>
</protein>
<sequence length="77" mass="8668">MELAQSASLQLDNVNLKHTRLCTSVKGLLQWFNVKKSTALTNLQTYGKNEGNGKKYKRDTEKRSRGSQPADDLCPEL</sequence>
<dbReference type="InParanoid" id="A0A067QRG8"/>
<evidence type="ECO:0000313" key="3">
    <source>
        <dbReference type="Proteomes" id="UP000027135"/>
    </source>
</evidence>
<dbReference type="EMBL" id="KK853024">
    <property type="protein sequence ID" value="KDR12326.1"/>
    <property type="molecule type" value="Genomic_DNA"/>
</dbReference>
<accession>A0A067QRG8</accession>
<dbReference type="Proteomes" id="UP000027135">
    <property type="component" value="Unassembled WGS sequence"/>
</dbReference>
<reference evidence="2 3" key="1">
    <citation type="journal article" date="2014" name="Nat. Commun.">
        <title>Molecular traces of alternative social organization in a termite genome.</title>
        <authorList>
            <person name="Terrapon N."/>
            <person name="Li C."/>
            <person name="Robertson H.M."/>
            <person name="Ji L."/>
            <person name="Meng X."/>
            <person name="Booth W."/>
            <person name="Chen Z."/>
            <person name="Childers C.P."/>
            <person name="Glastad K.M."/>
            <person name="Gokhale K."/>
            <person name="Gowin J."/>
            <person name="Gronenberg W."/>
            <person name="Hermansen R.A."/>
            <person name="Hu H."/>
            <person name="Hunt B.G."/>
            <person name="Huylmans A.K."/>
            <person name="Khalil S.M."/>
            <person name="Mitchell R.D."/>
            <person name="Munoz-Torres M.C."/>
            <person name="Mustard J.A."/>
            <person name="Pan H."/>
            <person name="Reese J.T."/>
            <person name="Scharf M.E."/>
            <person name="Sun F."/>
            <person name="Vogel H."/>
            <person name="Xiao J."/>
            <person name="Yang W."/>
            <person name="Yang Z."/>
            <person name="Yang Z."/>
            <person name="Zhou J."/>
            <person name="Zhu J."/>
            <person name="Brent C.S."/>
            <person name="Elsik C.G."/>
            <person name="Goodisman M.A."/>
            <person name="Liberles D.A."/>
            <person name="Roe R.M."/>
            <person name="Vargo E.L."/>
            <person name="Vilcinskas A."/>
            <person name="Wang J."/>
            <person name="Bornberg-Bauer E."/>
            <person name="Korb J."/>
            <person name="Zhang G."/>
            <person name="Liebig J."/>
        </authorList>
    </citation>
    <scope>NUCLEOTIDE SEQUENCE [LARGE SCALE GENOMIC DNA]</scope>
    <source>
        <tissue evidence="2">Whole organism</tissue>
    </source>
</reference>
<keyword evidence="3" id="KW-1185">Reference proteome</keyword>
<organism evidence="2 3">
    <name type="scientific">Zootermopsis nevadensis</name>
    <name type="common">Dampwood termite</name>
    <dbReference type="NCBI Taxonomy" id="136037"/>
    <lineage>
        <taxon>Eukaryota</taxon>
        <taxon>Metazoa</taxon>
        <taxon>Ecdysozoa</taxon>
        <taxon>Arthropoda</taxon>
        <taxon>Hexapoda</taxon>
        <taxon>Insecta</taxon>
        <taxon>Pterygota</taxon>
        <taxon>Neoptera</taxon>
        <taxon>Polyneoptera</taxon>
        <taxon>Dictyoptera</taxon>
        <taxon>Blattodea</taxon>
        <taxon>Blattoidea</taxon>
        <taxon>Termitoidae</taxon>
        <taxon>Termopsidae</taxon>
        <taxon>Zootermopsis</taxon>
    </lineage>
</organism>
<gene>
    <name evidence="2" type="ORF">L798_13387</name>
</gene>